<dbReference type="STRING" id="554055.A0A2P6V0W4"/>
<dbReference type="InterPro" id="IPR029044">
    <property type="entry name" value="Nucleotide-diphossugar_trans"/>
</dbReference>
<sequence>MRNAFAAGHRRVAIAGTDVPDLDARVAAHALASLETHQAVFGPADDGGFYLLALSALPDGLFQDIEWSTASVLGDTVAAAQRHGLSVAPLDTLPTLLDVDTTEDLRRWCAAQQAAAAQQQEGGGGDELLTVALRLLADAPPAPS</sequence>
<evidence type="ECO:0000313" key="2">
    <source>
        <dbReference type="Proteomes" id="UP000239649"/>
    </source>
</evidence>
<accession>A0A2P6V0W4</accession>
<dbReference type="GO" id="GO:0016740">
    <property type="term" value="F:transferase activity"/>
    <property type="evidence" value="ECO:0007669"/>
    <property type="project" value="UniProtKB-KW"/>
</dbReference>
<dbReference type="Proteomes" id="UP000239649">
    <property type="component" value="Unassembled WGS sequence"/>
</dbReference>
<proteinExistence type="predicted"/>
<keyword evidence="1" id="KW-0808">Transferase</keyword>
<dbReference type="AlphaFoldDB" id="A0A2P6V0W4"/>
<dbReference type="SUPFAM" id="SSF53448">
    <property type="entry name" value="Nucleotide-diphospho-sugar transferases"/>
    <property type="match status" value="1"/>
</dbReference>
<dbReference type="PANTHER" id="PTHR36529">
    <property type="entry name" value="SLL1095 PROTEIN"/>
    <property type="match status" value="1"/>
</dbReference>
<dbReference type="PANTHER" id="PTHR36529:SF1">
    <property type="entry name" value="GLYCOSYLTRANSFERASE"/>
    <property type="match status" value="1"/>
</dbReference>
<evidence type="ECO:0000313" key="1">
    <source>
        <dbReference type="EMBL" id="PSC67736.1"/>
    </source>
</evidence>
<organism evidence="1 2">
    <name type="scientific">Micractinium conductrix</name>
    <dbReference type="NCBI Taxonomy" id="554055"/>
    <lineage>
        <taxon>Eukaryota</taxon>
        <taxon>Viridiplantae</taxon>
        <taxon>Chlorophyta</taxon>
        <taxon>core chlorophytes</taxon>
        <taxon>Trebouxiophyceae</taxon>
        <taxon>Chlorellales</taxon>
        <taxon>Chlorellaceae</taxon>
        <taxon>Chlorella clade</taxon>
        <taxon>Micractinium</taxon>
    </lineage>
</organism>
<name>A0A2P6V0W4_9CHLO</name>
<keyword evidence="2" id="KW-1185">Reference proteome</keyword>
<dbReference type="InterPro" id="IPR018641">
    <property type="entry name" value="Trfase_1_rSAM/seldom-assoc"/>
</dbReference>
<protein>
    <submittedName>
        <fullName evidence="1">Glycosyl transferase</fullName>
    </submittedName>
</protein>
<gene>
    <name evidence="1" type="ORF">C2E20_8617</name>
</gene>
<reference evidence="1 2" key="1">
    <citation type="journal article" date="2018" name="Plant J.">
        <title>Genome sequences of Chlorella sorokiniana UTEX 1602 and Micractinium conductrix SAG 241.80: implications to maltose excretion by a green alga.</title>
        <authorList>
            <person name="Arriola M.B."/>
            <person name="Velmurugan N."/>
            <person name="Zhang Y."/>
            <person name="Plunkett M.H."/>
            <person name="Hondzo H."/>
            <person name="Barney B.M."/>
        </authorList>
    </citation>
    <scope>NUCLEOTIDE SEQUENCE [LARGE SCALE GENOMIC DNA]</scope>
    <source>
        <strain evidence="1 2">SAG 241.80</strain>
    </source>
</reference>
<dbReference type="Gene3D" id="3.90.550.10">
    <property type="entry name" value="Spore Coat Polysaccharide Biosynthesis Protein SpsA, Chain A"/>
    <property type="match status" value="1"/>
</dbReference>
<dbReference type="OrthoDB" id="2018156at2759"/>
<dbReference type="EMBL" id="LHPF02000049">
    <property type="protein sequence ID" value="PSC67736.1"/>
    <property type="molecule type" value="Genomic_DNA"/>
</dbReference>
<comment type="caution">
    <text evidence="1">The sequence shown here is derived from an EMBL/GenBank/DDBJ whole genome shotgun (WGS) entry which is preliminary data.</text>
</comment>
<dbReference type="Pfam" id="PF09837">
    <property type="entry name" value="DUF2064"/>
    <property type="match status" value="1"/>
</dbReference>